<comment type="caution">
    <text evidence="1">The sequence shown here is derived from an EMBL/GenBank/DDBJ whole genome shotgun (WGS) entry which is preliminary data.</text>
</comment>
<name>A0AAX0S285_9BACI</name>
<sequence>MNFGENLKIDDRSSLAYDYARWQLNDGATDLNRNISGKTFNPAAGWASTGTYARAGLTVVGKFDNYITLTTKSDVSYDYSKATY</sequence>
<evidence type="ECO:0000313" key="1">
    <source>
        <dbReference type="EMBL" id="PEJ34187.1"/>
    </source>
</evidence>
<evidence type="ECO:0008006" key="3">
    <source>
        <dbReference type="Google" id="ProtNLM"/>
    </source>
</evidence>
<gene>
    <name evidence="1" type="ORF">CN689_08565</name>
</gene>
<dbReference type="Proteomes" id="UP000220106">
    <property type="component" value="Unassembled WGS sequence"/>
</dbReference>
<accession>A0AAX0S285</accession>
<dbReference type="AlphaFoldDB" id="A0AAX0S285"/>
<protein>
    <recommendedName>
        <fullName evidence="3">TonB-dependent receptor</fullName>
    </recommendedName>
</protein>
<proteinExistence type="predicted"/>
<organism evidence="1 2">
    <name type="scientific">Peribacillus butanolivorans</name>
    <dbReference type="NCBI Taxonomy" id="421767"/>
    <lineage>
        <taxon>Bacteria</taxon>
        <taxon>Bacillati</taxon>
        <taxon>Bacillota</taxon>
        <taxon>Bacilli</taxon>
        <taxon>Bacillales</taxon>
        <taxon>Bacillaceae</taxon>
        <taxon>Peribacillus</taxon>
    </lineage>
</organism>
<evidence type="ECO:0000313" key="2">
    <source>
        <dbReference type="Proteomes" id="UP000220106"/>
    </source>
</evidence>
<dbReference type="EMBL" id="NUEQ01000014">
    <property type="protein sequence ID" value="PEJ34187.1"/>
    <property type="molecule type" value="Genomic_DNA"/>
</dbReference>
<dbReference type="RefSeq" id="WP_098175551.1">
    <property type="nucleotide sequence ID" value="NZ_CP050509.1"/>
</dbReference>
<reference evidence="1 2" key="1">
    <citation type="submission" date="2017-09" db="EMBL/GenBank/DDBJ databases">
        <title>Large-scale bioinformatics analysis of Bacillus genomes uncovers conserved roles of natural products in bacterial physiology.</title>
        <authorList>
            <consortium name="Agbiome Team Llc"/>
            <person name="Bleich R.M."/>
            <person name="Kirk G.J."/>
            <person name="Santa Maria K.C."/>
            <person name="Allen S.E."/>
            <person name="Farag S."/>
            <person name="Shank E.A."/>
            <person name="Bowers A."/>
        </authorList>
    </citation>
    <scope>NUCLEOTIDE SEQUENCE [LARGE SCALE GENOMIC DNA]</scope>
    <source>
        <strain evidence="1 2">AFS003229</strain>
    </source>
</reference>